<name>A0A8C5PFD9_9ANUR</name>
<keyword evidence="2" id="KW-0662">Pyridine nucleotide biosynthesis</keyword>
<keyword evidence="5" id="KW-0547">Nucleotide-binding</keyword>
<keyword evidence="7" id="KW-0067">ATP-binding</keyword>
<evidence type="ECO:0000256" key="7">
    <source>
        <dbReference type="ARBA" id="ARBA00022840"/>
    </source>
</evidence>
<dbReference type="Pfam" id="PF13238">
    <property type="entry name" value="AAA_18"/>
    <property type="match status" value="1"/>
</dbReference>
<dbReference type="GO" id="GO:0005829">
    <property type="term" value="C:cytosol"/>
    <property type="evidence" value="ECO:0007669"/>
    <property type="project" value="UniProtKB-ARBA"/>
</dbReference>
<keyword evidence="13" id="KW-1185">Reference proteome</keyword>
<dbReference type="GO" id="GO:0019674">
    <property type="term" value="P:NAD+ metabolic process"/>
    <property type="evidence" value="ECO:0007669"/>
    <property type="project" value="UniProtKB-ARBA"/>
</dbReference>
<evidence type="ECO:0000256" key="8">
    <source>
        <dbReference type="ARBA" id="ARBA00022842"/>
    </source>
</evidence>
<evidence type="ECO:0000256" key="2">
    <source>
        <dbReference type="ARBA" id="ARBA00022642"/>
    </source>
</evidence>
<keyword evidence="4" id="KW-0479">Metal-binding</keyword>
<comment type="similarity">
    <text evidence="11">Belongs to the uridine kinase family. NRK subfamily.</text>
</comment>
<dbReference type="GO" id="GO:0050262">
    <property type="term" value="F:ribosylnicotinamide kinase activity"/>
    <property type="evidence" value="ECO:0007669"/>
    <property type="project" value="UniProtKB-EC"/>
</dbReference>
<dbReference type="AlphaFoldDB" id="A0A8C5PFD9"/>
<evidence type="ECO:0000256" key="5">
    <source>
        <dbReference type="ARBA" id="ARBA00022741"/>
    </source>
</evidence>
<evidence type="ECO:0000256" key="3">
    <source>
        <dbReference type="ARBA" id="ARBA00022679"/>
    </source>
</evidence>
<reference evidence="12" key="1">
    <citation type="submission" date="2025-08" db="UniProtKB">
        <authorList>
            <consortium name="Ensembl"/>
        </authorList>
    </citation>
    <scope>IDENTIFICATION</scope>
</reference>
<evidence type="ECO:0000256" key="4">
    <source>
        <dbReference type="ARBA" id="ARBA00022723"/>
    </source>
</evidence>
<dbReference type="GeneTree" id="ENSGT00940000159384"/>
<evidence type="ECO:0000256" key="6">
    <source>
        <dbReference type="ARBA" id="ARBA00022777"/>
    </source>
</evidence>
<dbReference type="SUPFAM" id="SSF52540">
    <property type="entry name" value="P-loop containing nucleoside triphosphate hydrolases"/>
    <property type="match status" value="1"/>
</dbReference>
<dbReference type="Gene3D" id="3.40.50.300">
    <property type="entry name" value="P-loop containing nucleotide triphosphate hydrolases"/>
    <property type="match status" value="1"/>
</dbReference>
<dbReference type="GO" id="GO:0046872">
    <property type="term" value="F:metal ion binding"/>
    <property type="evidence" value="ECO:0007669"/>
    <property type="project" value="UniProtKB-KW"/>
</dbReference>
<dbReference type="GO" id="GO:0005524">
    <property type="term" value="F:ATP binding"/>
    <property type="evidence" value="ECO:0007669"/>
    <property type="project" value="UniProtKB-KW"/>
</dbReference>
<dbReference type="GO" id="GO:0061769">
    <property type="term" value="F:nicotinate riboside kinase activity"/>
    <property type="evidence" value="ECO:0007669"/>
    <property type="project" value="UniProtKB-ARBA"/>
</dbReference>
<evidence type="ECO:0000256" key="9">
    <source>
        <dbReference type="ARBA" id="ARBA00050738"/>
    </source>
</evidence>
<proteinExistence type="inferred from homology"/>
<organism evidence="12 13">
    <name type="scientific">Leptobrachium leishanense</name>
    <name type="common">Leishan spiny toad</name>
    <dbReference type="NCBI Taxonomy" id="445787"/>
    <lineage>
        <taxon>Eukaryota</taxon>
        <taxon>Metazoa</taxon>
        <taxon>Chordata</taxon>
        <taxon>Craniata</taxon>
        <taxon>Vertebrata</taxon>
        <taxon>Euteleostomi</taxon>
        <taxon>Amphibia</taxon>
        <taxon>Batrachia</taxon>
        <taxon>Anura</taxon>
        <taxon>Pelobatoidea</taxon>
        <taxon>Megophryidae</taxon>
        <taxon>Leptobrachium</taxon>
    </lineage>
</organism>
<dbReference type="InterPro" id="IPR027417">
    <property type="entry name" value="P-loop_NTPase"/>
</dbReference>
<dbReference type="GO" id="GO:0019363">
    <property type="term" value="P:pyridine nucleotide biosynthetic process"/>
    <property type="evidence" value="ECO:0007669"/>
    <property type="project" value="UniProtKB-KW"/>
</dbReference>
<evidence type="ECO:0000256" key="10">
    <source>
        <dbReference type="ARBA" id="ARBA00051194"/>
    </source>
</evidence>
<keyword evidence="6" id="KW-0418">Kinase</keyword>
<dbReference type="Ensembl" id="ENSLLET00000020997.1">
    <property type="protein sequence ID" value="ENSLLEP00000020217.1"/>
    <property type="gene ID" value="ENSLLEG00000012613.1"/>
</dbReference>
<protein>
    <submittedName>
        <fullName evidence="12">Nicotinamide riboside kinase 1</fullName>
    </submittedName>
</protein>
<comment type="catalytic activity">
    <reaction evidence="10">
        <text>beta-D-ribosylnicotinate + ATP = nicotinate beta-D-ribonucleotide + ADP + H(+)</text>
        <dbReference type="Rhea" id="RHEA:25568"/>
        <dbReference type="ChEBI" id="CHEBI:15378"/>
        <dbReference type="ChEBI" id="CHEBI:30616"/>
        <dbReference type="ChEBI" id="CHEBI:57502"/>
        <dbReference type="ChEBI" id="CHEBI:58527"/>
        <dbReference type="ChEBI" id="CHEBI:456216"/>
        <dbReference type="EC" id="2.7.1.173"/>
    </reaction>
</comment>
<evidence type="ECO:0000256" key="1">
    <source>
        <dbReference type="ARBA" id="ARBA00004790"/>
    </source>
</evidence>
<gene>
    <name evidence="12" type="primary">NMRK1</name>
</gene>
<accession>A0A8C5PFD9</accession>
<keyword evidence="8" id="KW-0460">Magnesium</keyword>
<dbReference type="FunFam" id="3.40.50.300:FF:000853">
    <property type="entry name" value="Nicotinamide riboside kinase 1"/>
    <property type="match status" value="1"/>
</dbReference>
<reference evidence="12" key="2">
    <citation type="submission" date="2025-09" db="UniProtKB">
        <authorList>
            <consortium name="Ensembl"/>
        </authorList>
    </citation>
    <scope>IDENTIFICATION</scope>
</reference>
<evidence type="ECO:0000313" key="12">
    <source>
        <dbReference type="Ensembl" id="ENSLLEP00000020217.1"/>
    </source>
</evidence>
<dbReference type="OrthoDB" id="10041966at2759"/>
<keyword evidence="3" id="KW-0808">Transferase</keyword>
<evidence type="ECO:0000313" key="13">
    <source>
        <dbReference type="Proteomes" id="UP000694569"/>
    </source>
</evidence>
<dbReference type="Proteomes" id="UP000694569">
    <property type="component" value="Unplaced"/>
</dbReference>
<evidence type="ECO:0000256" key="11">
    <source>
        <dbReference type="ARBA" id="ARBA00060898"/>
    </source>
</evidence>
<sequence length="237" mass="27585">HLDSFPGVTNGGKTTLANRLKKSLPNSSLICQDDYFKSEAEVETDERGFKMYDVLEALNMEDMMTAVHKCIKHPNEAETSNRMGKVFQRKSEDGIYFLIIEGFLLYSYKPLSSVFTRRYFLTVPYEECKKRRSSRVYVPPDPPGYFDGHVWPMYLKHKDEMEETEREIAKAMVKRTHFSQRPSKSAPERIDVFFHGMRENGQTTRIFVRDFFLRIVNKTLFASGRYVGWTLAASDIS</sequence>
<comment type="pathway">
    <text evidence="1">Cofactor biosynthesis; NAD(+) biosynthesis.</text>
</comment>
<comment type="catalytic activity">
    <reaction evidence="9">
        <text>beta-nicotinamide D-riboside + ATP = beta-nicotinamide D-ribonucleotide + ADP + H(+)</text>
        <dbReference type="Rhea" id="RHEA:14017"/>
        <dbReference type="ChEBI" id="CHEBI:14649"/>
        <dbReference type="ChEBI" id="CHEBI:15378"/>
        <dbReference type="ChEBI" id="CHEBI:15927"/>
        <dbReference type="ChEBI" id="CHEBI:30616"/>
        <dbReference type="ChEBI" id="CHEBI:456216"/>
        <dbReference type="EC" id="2.7.1.22"/>
    </reaction>
</comment>
<dbReference type="PANTHER" id="PTHR10285">
    <property type="entry name" value="URIDINE KINASE"/>
    <property type="match status" value="1"/>
</dbReference>
<dbReference type="CDD" id="cd02024">
    <property type="entry name" value="NRK1"/>
    <property type="match status" value="1"/>
</dbReference>